<gene>
    <name evidence="8" type="ORF">H8792_007645</name>
</gene>
<dbReference type="PANTHER" id="PTHR47870:SF4">
    <property type="entry name" value="CYTOCHROME C-TYPE BIOGENESIS PROTEIN CYCH"/>
    <property type="match status" value="1"/>
</dbReference>
<feature type="transmembrane region" description="Helical" evidence="5">
    <location>
        <begin position="6"/>
        <end position="23"/>
    </location>
</feature>
<evidence type="ECO:0000256" key="1">
    <source>
        <dbReference type="ARBA" id="ARBA00022737"/>
    </source>
</evidence>
<dbReference type="Proteomes" id="UP001193680">
    <property type="component" value="Unassembled WGS sequence"/>
</dbReference>
<organism evidence="8 9">
    <name type="scientific">Thiomicrorhabdus heinhorstiae</name>
    <dbReference type="NCBI Taxonomy" id="2748010"/>
    <lineage>
        <taxon>Bacteria</taxon>
        <taxon>Pseudomonadati</taxon>
        <taxon>Pseudomonadota</taxon>
        <taxon>Gammaproteobacteria</taxon>
        <taxon>Thiotrichales</taxon>
        <taxon>Piscirickettsiaceae</taxon>
        <taxon>Thiomicrorhabdus</taxon>
    </lineage>
</organism>
<dbReference type="InterPro" id="IPR051263">
    <property type="entry name" value="C-type_cytochrome_biogenesis"/>
</dbReference>
<keyword evidence="5" id="KW-0472">Membrane</keyword>
<evidence type="ECO:0000256" key="4">
    <source>
        <dbReference type="SAM" id="MobiDB-lite"/>
    </source>
</evidence>
<keyword evidence="5" id="KW-1133">Transmembrane helix</keyword>
<protein>
    <recommendedName>
        <fullName evidence="10">Tetratricopeptide repeat protein</fullName>
    </recommendedName>
</protein>
<evidence type="ECO:0000259" key="7">
    <source>
        <dbReference type="Pfam" id="PF23914"/>
    </source>
</evidence>
<keyword evidence="9" id="KW-1185">Reference proteome</keyword>
<dbReference type="Pfam" id="PF23914">
    <property type="entry name" value="TPR_CcmH_CycH"/>
    <property type="match status" value="1"/>
</dbReference>
<dbReference type="SUPFAM" id="SSF48452">
    <property type="entry name" value="TPR-like"/>
    <property type="match status" value="1"/>
</dbReference>
<evidence type="ECO:0000313" key="8">
    <source>
        <dbReference type="EMBL" id="MBF6058211.1"/>
    </source>
</evidence>
<dbReference type="Pfam" id="PF23892">
    <property type="entry name" value="Ig_CycH"/>
    <property type="match status" value="1"/>
</dbReference>
<sequence length="339" mass="37414">MTTLSLWLSLLLIAALAILFFPLLKQGKHLSKSALLSIGIGLPALTIGLYFYFGTPQFAEISQDDSAPKMVTLVDKLEQKLAKKPDDLSGWLLLGRSYMMTDNYPKAVWAFEHAYQLAPNNLSVLLPLADALSVTQNGRLQGRPYELLQQALKLDAHNKMTLWLLGLAERQKGDIPRAGELWQTLYSQLDPDDPDRKHISALLEQIGQSVTENPGPESKPEDTTASEEKSIQIVVSTETPQTLPAGTTLFVYIKAAEGPPMPIAARKISIKQLPVEVDLSSSDELMANRKLKNFEHLIVGIKLTQGDKQDVSKVLYQAEKPAQMGKKAVFITNINITVS</sequence>
<dbReference type="Gene3D" id="1.25.40.10">
    <property type="entry name" value="Tetratricopeptide repeat domain"/>
    <property type="match status" value="1"/>
</dbReference>
<feature type="domain" description="Cytochrome c-type biogenesis protein H TPR" evidence="7">
    <location>
        <begin position="72"/>
        <end position="195"/>
    </location>
</feature>
<dbReference type="InterPro" id="IPR011990">
    <property type="entry name" value="TPR-like_helical_dom_sf"/>
</dbReference>
<name>A0ABS0BWM3_9GAMM</name>
<feature type="compositionally biased region" description="Basic and acidic residues" evidence="4">
    <location>
        <begin position="218"/>
        <end position="229"/>
    </location>
</feature>
<keyword evidence="1" id="KW-0677">Repeat</keyword>
<dbReference type="InterPro" id="IPR019734">
    <property type="entry name" value="TPR_rpt"/>
</dbReference>
<feature type="repeat" description="TPR" evidence="3">
    <location>
        <begin position="88"/>
        <end position="121"/>
    </location>
</feature>
<reference evidence="8 9" key="1">
    <citation type="submission" date="2020-06" db="EMBL/GenBank/DDBJ databases">
        <authorList>
            <person name="Scott K."/>
        </authorList>
    </citation>
    <scope>NUCLEOTIDE SEQUENCE [LARGE SCALE GENOMIC DNA]</scope>
    <source>
        <strain evidence="8 9">HH1</strain>
    </source>
</reference>
<evidence type="ECO:0008006" key="10">
    <source>
        <dbReference type="Google" id="ProtNLM"/>
    </source>
</evidence>
<comment type="caution">
    <text evidence="8">The sequence shown here is derived from an EMBL/GenBank/DDBJ whole genome shotgun (WGS) entry which is preliminary data.</text>
</comment>
<dbReference type="EMBL" id="JACBGI020000013">
    <property type="protein sequence ID" value="MBF6058211.1"/>
    <property type="molecule type" value="Genomic_DNA"/>
</dbReference>
<reference evidence="8 9" key="2">
    <citation type="submission" date="2020-11" db="EMBL/GenBank/DDBJ databases">
        <title>Sulfur oxidizing isolate from Hospital Hole Sinkhole.</title>
        <authorList>
            <person name="Scott K.M."/>
        </authorList>
    </citation>
    <scope>NUCLEOTIDE SEQUENCE [LARGE SCALE GENOMIC DNA]</scope>
    <source>
        <strain evidence="8 9">HH1</strain>
    </source>
</reference>
<feature type="transmembrane region" description="Helical" evidence="5">
    <location>
        <begin position="35"/>
        <end position="53"/>
    </location>
</feature>
<keyword evidence="5" id="KW-0812">Transmembrane</keyword>
<dbReference type="PANTHER" id="PTHR47870">
    <property type="entry name" value="CYTOCHROME C-TYPE BIOGENESIS PROTEIN CCMH"/>
    <property type="match status" value="1"/>
</dbReference>
<evidence type="ECO:0000256" key="3">
    <source>
        <dbReference type="PROSITE-ProRule" id="PRU00339"/>
    </source>
</evidence>
<feature type="domain" description="Cytochrome c-type biogenesis protein H Ig-like" evidence="6">
    <location>
        <begin position="231"/>
        <end position="318"/>
    </location>
</feature>
<dbReference type="InterPro" id="IPR056413">
    <property type="entry name" value="TPR_CcmH_CycH"/>
</dbReference>
<dbReference type="InterPro" id="IPR056412">
    <property type="entry name" value="Ig_CycH"/>
</dbReference>
<proteinExistence type="predicted"/>
<evidence type="ECO:0000256" key="2">
    <source>
        <dbReference type="ARBA" id="ARBA00022803"/>
    </source>
</evidence>
<accession>A0ABS0BWM3</accession>
<keyword evidence="2 3" id="KW-0802">TPR repeat</keyword>
<evidence type="ECO:0000256" key="5">
    <source>
        <dbReference type="SAM" id="Phobius"/>
    </source>
</evidence>
<dbReference type="PROSITE" id="PS50005">
    <property type="entry name" value="TPR"/>
    <property type="match status" value="1"/>
</dbReference>
<dbReference type="RefSeq" id="WP_185978354.1">
    <property type="nucleotide sequence ID" value="NZ_JACBGI020000013.1"/>
</dbReference>
<feature type="region of interest" description="Disordered" evidence="4">
    <location>
        <begin position="206"/>
        <end position="229"/>
    </location>
</feature>
<evidence type="ECO:0000313" key="9">
    <source>
        <dbReference type="Proteomes" id="UP001193680"/>
    </source>
</evidence>
<evidence type="ECO:0000259" key="6">
    <source>
        <dbReference type="Pfam" id="PF23892"/>
    </source>
</evidence>